<name>A0A3B0ANC0_9ACTN</name>
<dbReference type="Proteomes" id="UP000270343">
    <property type="component" value="Unassembled WGS sequence"/>
</dbReference>
<proteinExistence type="predicted"/>
<dbReference type="AlphaFoldDB" id="A0A3B0ANC0"/>
<accession>A0A3B0ANC0</accession>
<organism evidence="1 2">
    <name type="scientific">Streptomyces klenkii</name>
    <dbReference type="NCBI Taxonomy" id="1420899"/>
    <lineage>
        <taxon>Bacteria</taxon>
        <taxon>Bacillati</taxon>
        <taxon>Actinomycetota</taxon>
        <taxon>Actinomycetes</taxon>
        <taxon>Kitasatosporales</taxon>
        <taxon>Streptomycetaceae</taxon>
        <taxon>Streptomyces</taxon>
    </lineage>
</organism>
<comment type="caution">
    <text evidence="1">The sequence shown here is derived from an EMBL/GenBank/DDBJ whole genome shotgun (WGS) entry which is preliminary data.</text>
</comment>
<keyword evidence="2" id="KW-1185">Reference proteome</keyword>
<gene>
    <name evidence="1" type="ORF">D7231_32930</name>
</gene>
<sequence length="95" mass="10348">MAGAAAFRLLEPVFHSGGEEVALGSRSAQIIFVAAHRRLLPYGRPERRSTIARENSVTEKHSADAASVWTRYRREKVSAGMRAARVASPSVGISR</sequence>
<evidence type="ECO:0000313" key="2">
    <source>
        <dbReference type="Proteomes" id="UP000270343"/>
    </source>
</evidence>
<reference evidence="1 2" key="1">
    <citation type="journal article" date="2015" name="Antonie Van Leeuwenhoek">
        <title>Streptomyces klenkii sp. nov., isolated from deep marine sediment.</title>
        <authorList>
            <person name="Veyisoglu A."/>
            <person name="Sahin N."/>
        </authorList>
    </citation>
    <scope>NUCLEOTIDE SEQUENCE [LARGE SCALE GENOMIC DNA]</scope>
    <source>
        <strain evidence="1 2">KCTC 29202</strain>
    </source>
</reference>
<evidence type="ECO:0000313" key="1">
    <source>
        <dbReference type="EMBL" id="RKN60817.1"/>
    </source>
</evidence>
<protein>
    <submittedName>
        <fullName evidence="1">Uncharacterized protein</fullName>
    </submittedName>
</protein>
<dbReference type="EMBL" id="RBAM01000028">
    <property type="protein sequence ID" value="RKN60817.1"/>
    <property type="molecule type" value="Genomic_DNA"/>
</dbReference>